<dbReference type="Pfam" id="PF14780">
    <property type="entry name" value="NEPRO_N"/>
    <property type="match status" value="1"/>
</dbReference>
<accession>A0A368QP62</accession>
<dbReference type="PANTHER" id="PTHR34786:SF1">
    <property type="entry name" value="OS09G0504900 PROTEIN"/>
    <property type="match status" value="1"/>
</dbReference>
<dbReference type="InterPro" id="IPR027951">
    <property type="entry name" value="Nepro_N"/>
</dbReference>
<gene>
    <name evidence="3" type="ORF">SETIT_3G409500v2</name>
</gene>
<evidence type="ECO:0000313" key="3">
    <source>
        <dbReference type="EMBL" id="RCV19741.1"/>
    </source>
</evidence>
<reference evidence="3" key="1">
    <citation type="journal article" date="2012" name="Nat. Biotechnol.">
        <title>Reference genome sequence of the model plant Setaria.</title>
        <authorList>
            <person name="Bennetzen J.L."/>
            <person name="Schmutz J."/>
            <person name="Wang H."/>
            <person name="Percifield R."/>
            <person name="Hawkins J."/>
            <person name="Pontaroli A.C."/>
            <person name="Estep M."/>
            <person name="Feng L."/>
            <person name="Vaughn J.N."/>
            <person name="Grimwood J."/>
            <person name="Jenkins J."/>
            <person name="Barry K."/>
            <person name="Lindquist E."/>
            <person name="Hellsten U."/>
            <person name="Deshpande S."/>
            <person name="Wang X."/>
            <person name="Wu X."/>
            <person name="Mitros T."/>
            <person name="Triplett J."/>
            <person name="Yang X."/>
            <person name="Ye C.Y."/>
            <person name="Mauro-Herrera M."/>
            <person name="Wang L."/>
            <person name="Li P."/>
            <person name="Sharma M."/>
            <person name="Sharma R."/>
            <person name="Ronald P.C."/>
            <person name="Panaud O."/>
            <person name="Kellogg E.A."/>
            <person name="Brutnell T.P."/>
            <person name="Doust A.N."/>
            <person name="Tuskan G.A."/>
            <person name="Rokhsar D."/>
            <person name="Devos K.M."/>
        </authorList>
    </citation>
    <scope>NUCLEOTIDE SEQUENCE [LARGE SCALE GENOMIC DNA]</scope>
    <source>
        <strain evidence="3">Yugu1</strain>
    </source>
</reference>
<dbReference type="PANTHER" id="PTHR34786">
    <property type="entry name" value="OS09G0504900 PROTEIN"/>
    <property type="match status" value="1"/>
</dbReference>
<reference evidence="3" key="2">
    <citation type="submission" date="2015-07" db="EMBL/GenBank/DDBJ databases">
        <authorList>
            <person name="Noorani M."/>
        </authorList>
    </citation>
    <scope>NUCLEOTIDE SEQUENCE</scope>
    <source>
        <strain evidence="3">Yugu1</strain>
    </source>
</reference>
<evidence type="ECO:0000259" key="2">
    <source>
        <dbReference type="Pfam" id="PF14780"/>
    </source>
</evidence>
<feature type="compositionally biased region" description="Basic and acidic residues" evidence="1">
    <location>
        <begin position="14"/>
        <end position="23"/>
    </location>
</feature>
<proteinExistence type="predicted"/>
<evidence type="ECO:0000256" key="1">
    <source>
        <dbReference type="SAM" id="MobiDB-lite"/>
    </source>
</evidence>
<feature type="region of interest" description="Disordered" evidence="1">
    <location>
        <begin position="325"/>
        <end position="349"/>
    </location>
</feature>
<feature type="domain" description="Nucleolus and neural progenitor protein-like N-terminal" evidence="2">
    <location>
        <begin position="72"/>
        <end position="224"/>
    </location>
</feature>
<name>A0A368QP62_SETIT</name>
<dbReference type="EMBL" id="CM003530">
    <property type="protein sequence ID" value="RCV19741.1"/>
    <property type="molecule type" value="Genomic_DNA"/>
</dbReference>
<protein>
    <recommendedName>
        <fullName evidence="2">Nucleolus and neural progenitor protein-like N-terminal domain-containing protein</fullName>
    </recommendedName>
</protein>
<dbReference type="OrthoDB" id="114080at2759"/>
<dbReference type="AlphaFoldDB" id="A0A368QP62"/>
<feature type="region of interest" description="Disordered" evidence="1">
    <location>
        <begin position="1"/>
        <end position="23"/>
    </location>
</feature>
<dbReference type="STRING" id="4555.A0A368QP62"/>
<dbReference type="KEGG" id="sita:101764850"/>
<organism evidence="3">
    <name type="scientific">Setaria italica</name>
    <name type="common">Foxtail millet</name>
    <name type="synonym">Panicum italicum</name>
    <dbReference type="NCBI Taxonomy" id="4555"/>
    <lineage>
        <taxon>Eukaryota</taxon>
        <taxon>Viridiplantae</taxon>
        <taxon>Streptophyta</taxon>
        <taxon>Embryophyta</taxon>
        <taxon>Tracheophyta</taxon>
        <taxon>Spermatophyta</taxon>
        <taxon>Magnoliopsida</taxon>
        <taxon>Liliopsida</taxon>
        <taxon>Poales</taxon>
        <taxon>Poaceae</taxon>
        <taxon>PACMAD clade</taxon>
        <taxon>Panicoideae</taxon>
        <taxon>Panicodae</taxon>
        <taxon>Paniceae</taxon>
        <taxon>Cenchrinae</taxon>
        <taxon>Setaria</taxon>
    </lineage>
</organism>
<sequence>MSEEDKTAAAAAEQPKRAPKLNERILSSLSRRSVAAHPWHDLEIGPGAPAVFNVRSEAGSPPTAGDEEEQRLRAALRHLQAEAGVLERLVYKHRNQHRGAAYFQYLLKVRRDLKLLLGADLAQVLNAVFPVLASRKPANTILVLTEQTKKKPGANHSHHERLLGVARLLSQMAEPVMKAAIQITFLLARSFFIDLCTAVFSLLARIRVLIQQMLLDVVLLYNKVTDLTGRKQAVKISIGGVQAFREYYPSMNDACTILECVWVKDKFLLHEKMKDSCQETQVEDQKPCGPESSIQYETLPLVSEDTLNLEETNLPAKQADAALAEQPDKMNHCSGAGGSQSGRQLEKESGACSVPDTLNTCMHSVPHSNLKHETRKRVAFVAVGNPKVPGAASETKSSEVNKKQRLNMISHTSVESGLYNKLLDYENVEKSLL</sequence>